<keyword evidence="4 6" id="KW-0808">Transferase</keyword>
<dbReference type="InterPro" id="IPR000836">
    <property type="entry name" value="PRTase_dom"/>
</dbReference>
<dbReference type="NCBIfam" id="TIGR00336">
    <property type="entry name" value="pyrE"/>
    <property type="match status" value="1"/>
</dbReference>
<dbReference type="AlphaFoldDB" id="A0A4P2VIK4"/>
<dbReference type="InterPro" id="IPR004467">
    <property type="entry name" value="Or_phspho_trans_dom"/>
</dbReference>
<feature type="binding site" description="in other chain" evidence="6">
    <location>
        <begin position="133"/>
        <end position="141"/>
    </location>
    <ligand>
        <name>5-phospho-alpha-D-ribose 1-diphosphate</name>
        <dbReference type="ChEBI" id="CHEBI:58017"/>
        <note>ligand shared between dimeric partners</note>
    </ligand>
</feature>
<gene>
    <name evidence="6" type="primary">pyrE</name>
    <name evidence="8" type="ORF">NAS2_1608</name>
</gene>
<dbReference type="GO" id="GO:0044205">
    <property type="term" value="P:'de novo' UMP biosynthetic process"/>
    <property type="evidence" value="ECO:0007669"/>
    <property type="project" value="UniProtKB-UniRule"/>
</dbReference>
<feature type="binding site" evidence="6">
    <location>
        <position position="165"/>
    </location>
    <ligand>
        <name>orotate</name>
        <dbReference type="ChEBI" id="CHEBI:30839"/>
    </ligand>
</feature>
<dbReference type="InterPro" id="IPR029057">
    <property type="entry name" value="PRTase-like"/>
</dbReference>
<comment type="function">
    <text evidence="6">Catalyzes the transfer of a ribosyl phosphate group from 5-phosphoribose 1-diphosphate to orotate, leading to the formation of orotidine monophosphate (OMP).</text>
</comment>
<evidence type="ECO:0000256" key="5">
    <source>
        <dbReference type="ARBA" id="ARBA00022975"/>
    </source>
</evidence>
<feature type="binding site" evidence="6">
    <location>
        <position position="113"/>
    </location>
    <ligand>
        <name>5-phospho-alpha-D-ribose 1-diphosphate</name>
        <dbReference type="ChEBI" id="CHEBI:58017"/>
        <note>ligand shared between dimeric partners</note>
    </ligand>
</feature>
<dbReference type="EMBL" id="AP018732">
    <property type="protein sequence ID" value="BBE42982.1"/>
    <property type="molecule type" value="Genomic_DNA"/>
</dbReference>
<dbReference type="SUPFAM" id="SSF53271">
    <property type="entry name" value="PRTase-like"/>
    <property type="match status" value="1"/>
</dbReference>
<name>A0A4P2VIK4_9ARCH</name>
<keyword evidence="3 6" id="KW-0328">Glycosyltransferase</keyword>
<feature type="binding site" evidence="6">
    <location>
        <position position="111"/>
    </location>
    <ligand>
        <name>5-phospho-alpha-D-ribose 1-diphosphate</name>
        <dbReference type="ChEBI" id="CHEBI:58017"/>
        <note>ligand shared between dimeric partners</note>
    </ligand>
</feature>
<evidence type="ECO:0000259" key="7">
    <source>
        <dbReference type="Pfam" id="PF00156"/>
    </source>
</evidence>
<keyword evidence="5 6" id="KW-0665">Pyrimidine biosynthesis</keyword>
<dbReference type="Proteomes" id="UP000509448">
    <property type="component" value="Chromosome"/>
</dbReference>
<dbReference type="GeneID" id="55585414"/>
<dbReference type="Gene3D" id="3.40.50.2020">
    <property type="match status" value="1"/>
</dbReference>
<feature type="domain" description="Phosphoribosyltransferase" evidence="7">
    <location>
        <begin position="60"/>
        <end position="172"/>
    </location>
</feature>
<organism evidence="8 9">
    <name type="scientific">Conexivisphaera calida</name>
    <dbReference type="NCBI Taxonomy" id="1874277"/>
    <lineage>
        <taxon>Archaea</taxon>
        <taxon>Nitrososphaerota</taxon>
        <taxon>Conexivisphaeria</taxon>
        <taxon>Conexivisphaerales</taxon>
        <taxon>Conexivisphaeraceae</taxon>
        <taxon>Conexivisphaera</taxon>
    </lineage>
</organism>
<keyword evidence="6" id="KW-0460">Magnesium</keyword>
<comment type="pathway">
    <text evidence="1 6">Pyrimidine metabolism; UMP biosynthesis via de novo pathway; UMP from orotate: step 1/2.</text>
</comment>
<evidence type="ECO:0000313" key="8">
    <source>
        <dbReference type="EMBL" id="BBE42982.1"/>
    </source>
</evidence>
<comment type="similarity">
    <text evidence="6">Belongs to the purine/pyrimidine phosphoribosyltransferase family. PyrE subfamily.</text>
</comment>
<evidence type="ECO:0000256" key="6">
    <source>
        <dbReference type="HAMAP-Rule" id="MF_01208"/>
    </source>
</evidence>
<dbReference type="UniPathway" id="UPA00070">
    <property type="reaction ID" value="UER00119"/>
</dbReference>
<evidence type="ECO:0000256" key="4">
    <source>
        <dbReference type="ARBA" id="ARBA00022679"/>
    </source>
</evidence>
<evidence type="ECO:0000256" key="2">
    <source>
        <dbReference type="ARBA" id="ARBA00011971"/>
    </source>
</evidence>
<proteinExistence type="inferred from homology"/>
<dbReference type="KEGG" id="ccai:NAS2_1608"/>
<evidence type="ECO:0000256" key="3">
    <source>
        <dbReference type="ARBA" id="ARBA00022676"/>
    </source>
</evidence>
<dbReference type="RefSeq" id="WP_174449151.1">
    <property type="nucleotide sequence ID" value="NZ_AP018732.1"/>
</dbReference>
<dbReference type="PANTHER" id="PTHR19278">
    <property type="entry name" value="OROTATE PHOSPHORIBOSYLTRANSFERASE"/>
    <property type="match status" value="1"/>
</dbReference>
<dbReference type="Pfam" id="PF00156">
    <property type="entry name" value="Pribosyltran"/>
    <property type="match status" value="1"/>
</dbReference>
<dbReference type="EC" id="2.4.2.10" evidence="2 6"/>
<reference evidence="8 9" key="1">
    <citation type="journal article" date="2019" name="ISME J.">
        <title>Isolation and characterization of a thermophilic sulfur- and iron-reducing thaumarchaeote from a terrestrial acidic hot spring.</title>
        <authorList>
            <person name="Kato S."/>
            <person name="Itoh T."/>
            <person name="Yuki M."/>
            <person name="Nagamori M."/>
            <person name="Ohnishi M."/>
            <person name="Uematsu K."/>
            <person name="Suzuki K."/>
            <person name="Takashina T."/>
            <person name="Ohkuma M."/>
        </authorList>
    </citation>
    <scope>NUCLEOTIDE SEQUENCE [LARGE SCALE GENOMIC DNA]</scope>
    <source>
        <strain evidence="8 9">NAS-02</strain>
    </source>
</reference>
<evidence type="ECO:0000313" key="9">
    <source>
        <dbReference type="Proteomes" id="UP000509448"/>
    </source>
</evidence>
<comment type="cofactor">
    <cofactor evidence="6">
        <name>Mg(2+)</name>
        <dbReference type="ChEBI" id="CHEBI:18420"/>
    </cofactor>
</comment>
<sequence>MYGLETKLWIEKKSVLGKELATILVGLGALRFGDFTLTSGRRSPYYIDLRLLPSYPSALERIADMYVAVMENEIGMSRLKVAGIPTAGLPLATAVSLRARLPLIYVRETPKLHGEMKMIEGVLSEGDEVVLIDDLATTGGSLLKAASAVRASGGHVSHAVVLIDREEGGSENLASAGIELHAVSRISDLLSWLEAVGGIPVDKVDTIKEYLKEVRSK</sequence>
<accession>A0A4P2VIK4</accession>
<comment type="caution">
    <text evidence="6">Lacks conserved residue(s) required for the propagation of feature annotation.</text>
</comment>
<comment type="subunit">
    <text evidence="6">Homodimer.</text>
</comment>
<dbReference type="PANTHER" id="PTHR19278:SF9">
    <property type="entry name" value="URIDINE 5'-MONOPHOSPHATE SYNTHASE"/>
    <property type="match status" value="1"/>
</dbReference>
<feature type="binding site" evidence="6">
    <location>
        <position position="107"/>
    </location>
    <ligand>
        <name>5-phospho-alpha-D-ribose 1-diphosphate</name>
        <dbReference type="ChEBI" id="CHEBI:58017"/>
        <note>ligand shared between dimeric partners</note>
    </ligand>
</feature>
<keyword evidence="9" id="KW-1185">Reference proteome</keyword>
<dbReference type="GO" id="GO:0004588">
    <property type="term" value="F:orotate phosphoribosyltransferase activity"/>
    <property type="evidence" value="ECO:0007669"/>
    <property type="project" value="UniProtKB-UniRule"/>
</dbReference>
<feature type="binding site" evidence="6">
    <location>
        <position position="137"/>
    </location>
    <ligand>
        <name>orotate</name>
        <dbReference type="ChEBI" id="CHEBI:30839"/>
    </ligand>
</feature>
<comment type="catalytic activity">
    <reaction evidence="6">
        <text>orotidine 5'-phosphate + diphosphate = orotate + 5-phospho-alpha-D-ribose 1-diphosphate</text>
        <dbReference type="Rhea" id="RHEA:10380"/>
        <dbReference type="ChEBI" id="CHEBI:30839"/>
        <dbReference type="ChEBI" id="CHEBI:33019"/>
        <dbReference type="ChEBI" id="CHEBI:57538"/>
        <dbReference type="ChEBI" id="CHEBI:58017"/>
        <dbReference type="EC" id="2.4.2.10"/>
    </reaction>
</comment>
<dbReference type="HAMAP" id="MF_01208">
    <property type="entry name" value="PyrE"/>
    <property type="match status" value="1"/>
</dbReference>
<dbReference type="GO" id="GO:0000287">
    <property type="term" value="F:magnesium ion binding"/>
    <property type="evidence" value="ECO:0007669"/>
    <property type="project" value="UniProtKB-UniRule"/>
</dbReference>
<dbReference type="OrthoDB" id="9089at2157"/>
<dbReference type="GO" id="GO:0019856">
    <property type="term" value="P:pyrimidine nucleobase biosynthetic process"/>
    <property type="evidence" value="ECO:0007669"/>
    <property type="project" value="TreeGrafter"/>
</dbReference>
<dbReference type="CDD" id="cd06223">
    <property type="entry name" value="PRTases_typeI"/>
    <property type="match status" value="1"/>
</dbReference>
<protein>
    <recommendedName>
        <fullName evidence="2 6">Orotate phosphoribosyltransferase</fullName>
        <shortName evidence="6">OPRT</shortName>
        <shortName evidence="6">OPRTase</shortName>
        <ecNumber evidence="2 6">2.4.2.10</ecNumber>
    </recommendedName>
</protein>
<evidence type="ECO:0000256" key="1">
    <source>
        <dbReference type="ARBA" id="ARBA00004889"/>
    </source>
</evidence>
<dbReference type="InterPro" id="IPR023031">
    <property type="entry name" value="OPRT"/>
</dbReference>